<dbReference type="GO" id="GO:0016705">
    <property type="term" value="F:oxidoreductase activity, acting on paired donors, with incorporation or reduction of molecular oxygen"/>
    <property type="evidence" value="ECO:0007669"/>
    <property type="project" value="UniProtKB-ARBA"/>
</dbReference>
<dbReference type="Proteomes" id="UP000578077">
    <property type="component" value="Unassembled WGS sequence"/>
</dbReference>
<sequence length="110" mass="11440">MSDGFTRVCSLSDVPDEGALGVEVGDTPVAVVRSEGEVYAINDICSHAEVNLSEGEVEDGTVECWLHGSCFDLGSGKPINPPATRPVATYAVQIDGDDVLVALDTQSSKG</sequence>
<dbReference type="Gene3D" id="2.102.10.10">
    <property type="entry name" value="Rieske [2Fe-2S] iron-sulphur domain"/>
    <property type="match status" value="1"/>
</dbReference>
<dbReference type="PANTHER" id="PTHR21496">
    <property type="entry name" value="FERREDOXIN-RELATED"/>
    <property type="match status" value="1"/>
</dbReference>
<dbReference type="EMBL" id="JACHLY010000001">
    <property type="protein sequence ID" value="MBB6000823.1"/>
    <property type="molecule type" value="Genomic_DNA"/>
</dbReference>
<dbReference type="RefSeq" id="WP_184638509.1">
    <property type="nucleotide sequence ID" value="NZ_BAABKT010000035.1"/>
</dbReference>
<keyword evidence="1" id="KW-0001">2Fe-2S</keyword>
<dbReference type="PROSITE" id="PS51296">
    <property type="entry name" value="RIESKE"/>
    <property type="match status" value="1"/>
</dbReference>
<feature type="domain" description="Rieske" evidence="5">
    <location>
        <begin position="6"/>
        <end position="101"/>
    </location>
</feature>
<dbReference type="GO" id="GO:0051537">
    <property type="term" value="F:2 iron, 2 sulfur cluster binding"/>
    <property type="evidence" value="ECO:0007669"/>
    <property type="project" value="UniProtKB-KW"/>
</dbReference>
<organism evidence="6 7">
    <name type="scientific">Streptomonospora salina</name>
    <dbReference type="NCBI Taxonomy" id="104205"/>
    <lineage>
        <taxon>Bacteria</taxon>
        <taxon>Bacillati</taxon>
        <taxon>Actinomycetota</taxon>
        <taxon>Actinomycetes</taxon>
        <taxon>Streptosporangiales</taxon>
        <taxon>Nocardiopsidaceae</taxon>
        <taxon>Streptomonospora</taxon>
    </lineage>
</organism>
<dbReference type="Pfam" id="PF00355">
    <property type="entry name" value="Rieske"/>
    <property type="match status" value="1"/>
</dbReference>
<dbReference type="GO" id="GO:0046872">
    <property type="term" value="F:metal ion binding"/>
    <property type="evidence" value="ECO:0007669"/>
    <property type="project" value="UniProtKB-KW"/>
</dbReference>
<comment type="caution">
    <text evidence="6">The sequence shown here is derived from an EMBL/GenBank/DDBJ whole genome shotgun (WGS) entry which is preliminary data.</text>
</comment>
<reference evidence="6 7" key="1">
    <citation type="submission" date="2020-08" db="EMBL/GenBank/DDBJ databases">
        <title>Sequencing the genomes of 1000 actinobacteria strains.</title>
        <authorList>
            <person name="Klenk H.-P."/>
        </authorList>
    </citation>
    <scope>NUCLEOTIDE SEQUENCE [LARGE SCALE GENOMIC DNA]</scope>
    <source>
        <strain evidence="6 7">DSM 44593</strain>
    </source>
</reference>
<dbReference type="SUPFAM" id="SSF50022">
    <property type="entry name" value="ISP domain"/>
    <property type="match status" value="1"/>
</dbReference>
<name>A0A841EIF3_9ACTN</name>
<keyword evidence="6" id="KW-0560">Oxidoreductase</keyword>
<keyword evidence="2" id="KW-0479">Metal-binding</keyword>
<keyword evidence="3" id="KW-0408">Iron</keyword>
<dbReference type="GO" id="GO:0051213">
    <property type="term" value="F:dioxygenase activity"/>
    <property type="evidence" value="ECO:0007669"/>
    <property type="project" value="UniProtKB-KW"/>
</dbReference>
<gene>
    <name evidence="6" type="ORF">HNR25_004574</name>
</gene>
<proteinExistence type="predicted"/>
<keyword evidence="4" id="KW-0411">Iron-sulfur</keyword>
<dbReference type="AlphaFoldDB" id="A0A841EIF3"/>
<accession>A0A841EIF3</accession>
<keyword evidence="7" id="KW-1185">Reference proteome</keyword>
<dbReference type="PANTHER" id="PTHR21496:SF23">
    <property type="entry name" value="3-PHENYLPROPIONATE_CINNAMIC ACID DIOXYGENASE FERREDOXIN SUBUNIT"/>
    <property type="match status" value="1"/>
</dbReference>
<evidence type="ECO:0000256" key="4">
    <source>
        <dbReference type="ARBA" id="ARBA00023014"/>
    </source>
</evidence>
<evidence type="ECO:0000313" key="7">
    <source>
        <dbReference type="Proteomes" id="UP000578077"/>
    </source>
</evidence>
<protein>
    <submittedName>
        <fullName evidence="6">3-phenylpropionate/trans-cinnamate dioxygenase ferredoxin subunit</fullName>
    </submittedName>
</protein>
<dbReference type="InterPro" id="IPR036922">
    <property type="entry name" value="Rieske_2Fe-2S_sf"/>
</dbReference>
<evidence type="ECO:0000256" key="2">
    <source>
        <dbReference type="ARBA" id="ARBA00022723"/>
    </source>
</evidence>
<evidence type="ECO:0000259" key="5">
    <source>
        <dbReference type="PROSITE" id="PS51296"/>
    </source>
</evidence>
<keyword evidence="6" id="KW-0223">Dioxygenase</keyword>
<dbReference type="InterPro" id="IPR017941">
    <property type="entry name" value="Rieske_2Fe-2S"/>
</dbReference>
<evidence type="ECO:0000256" key="1">
    <source>
        <dbReference type="ARBA" id="ARBA00022714"/>
    </source>
</evidence>
<evidence type="ECO:0000256" key="3">
    <source>
        <dbReference type="ARBA" id="ARBA00023004"/>
    </source>
</evidence>
<dbReference type="GO" id="GO:0004497">
    <property type="term" value="F:monooxygenase activity"/>
    <property type="evidence" value="ECO:0007669"/>
    <property type="project" value="UniProtKB-ARBA"/>
</dbReference>
<evidence type="ECO:0000313" key="6">
    <source>
        <dbReference type="EMBL" id="MBB6000823.1"/>
    </source>
</evidence>
<dbReference type="CDD" id="cd03528">
    <property type="entry name" value="Rieske_RO_ferredoxin"/>
    <property type="match status" value="1"/>
</dbReference>